<dbReference type="EMBL" id="CP025066">
    <property type="protein sequence ID" value="AUX08208.1"/>
    <property type="molecule type" value="Genomic_DNA"/>
</dbReference>
<dbReference type="KEGG" id="hdf:AArcSl_0558"/>
<accession>A0A343TGI6</accession>
<keyword evidence="3" id="KW-1185">Reference proteome</keyword>
<dbReference type="Proteomes" id="UP000263012">
    <property type="component" value="Chromosome"/>
</dbReference>
<dbReference type="GeneID" id="37876895"/>
<dbReference type="OrthoDB" id="333939at2157"/>
<gene>
    <name evidence="2" type="ORF">AArcSl_0558</name>
</gene>
<keyword evidence="1" id="KW-0175">Coiled coil</keyword>
<protein>
    <submittedName>
        <fullName evidence="2">Uncharacterized protein</fullName>
    </submittedName>
</protein>
<organism evidence="2 3">
    <name type="scientific">Halalkaliarchaeum desulfuricum</name>
    <dbReference type="NCBI Taxonomy" id="2055893"/>
    <lineage>
        <taxon>Archaea</taxon>
        <taxon>Methanobacteriati</taxon>
        <taxon>Methanobacteriota</taxon>
        <taxon>Stenosarchaea group</taxon>
        <taxon>Halobacteria</taxon>
        <taxon>Halobacteriales</taxon>
        <taxon>Haloferacaceae</taxon>
        <taxon>Halalkaliarchaeum</taxon>
    </lineage>
</organism>
<evidence type="ECO:0000256" key="1">
    <source>
        <dbReference type="SAM" id="Coils"/>
    </source>
</evidence>
<sequence length="230" mass="26825">MAGATIEFWFESPADETRFLREYLAPTWPRFNSSESWETGWFWAYGQFQPYDSGPDGGLVRLVFEGDPDAFVHAESDRWVEFEGLVDWELSRDDEKGYDSLLEQQREAKGVVGDEWEYRLKPLVSEFSLAYLRAFEEPLPVVGERSEDNPVGFGFWAVIHYAMIQCGHDWDDETDACLMAMKNRLESIAAYRGADAAREEYERLLQEWQDHRAELERWLEDHPTGETTVE</sequence>
<reference evidence="3" key="1">
    <citation type="submission" date="2017-11" db="EMBL/GenBank/DDBJ databases">
        <title>Phenotypic and genomic properties of facultatively anaerobic sulfur-reducing natronoarchaea from hypersaline soda lakes.</title>
        <authorList>
            <person name="Sorokin D.Y."/>
            <person name="Kublanov I.V."/>
            <person name="Roman P."/>
            <person name="Sinninghe Damste J.S."/>
            <person name="Golyshin P.N."/>
            <person name="Rojo D."/>
            <person name="Ciordia S."/>
            <person name="Mena M.D.C."/>
            <person name="Ferrer M."/>
            <person name="Messina E."/>
            <person name="Smedile F."/>
            <person name="La Spada G."/>
            <person name="La Cono V."/>
            <person name="Yakimov M.M."/>
        </authorList>
    </citation>
    <scope>NUCLEOTIDE SEQUENCE [LARGE SCALE GENOMIC DNA]</scope>
    <source>
        <strain evidence="3">AArc-Sl</strain>
    </source>
</reference>
<name>A0A343TGI6_9EURY</name>
<feature type="coiled-coil region" evidence="1">
    <location>
        <begin position="191"/>
        <end position="221"/>
    </location>
</feature>
<evidence type="ECO:0000313" key="2">
    <source>
        <dbReference type="EMBL" id="AUX08208.1"/>
    </source>
</evidence>
<dbReference type="AlphaFoldDB" id="A0A343TGI6"/>
<dbReference type="RefSeq" id="WP_119814718.1">
    <property type="nucleotide sequence ID" value="NZ_CP025066.1"/>
</dbReference>
<evidence type="ECO:0000313" key="3">
    <source>
        <dbReference type="Proteomes" id="UP000263012"/>
    </source>
</evidence>
<proteinExistence type="predicted"/>